<sequence>MSTPAKRRRIDTANETLRKPFKSPGVVRGRNLDTARETGQKSTPAEPTNPAQGVVDPTRTPAATRQSSALLAPAKQLSKPAHRPFSTPRPRRGVSKSPLRTTTPLANRLPLKTGPLTTPTGIRVAGEVEGREEIRQAERIRGGGSEEMDQELAVLIDKWRAASRQAAEEVFEASRDRVQSMGGMRAWRRTRMEERRSFMEMMMEEERPRDRDCGPGDEDEADPSPAGGVGAEDDGDDEEDENAEENEDEGTWRSLTCLQGFTLGTMLKSMGIDFDIIGYDEDTGWWRDG</sequence>
<feature type="region of interest" description="Disordered" evidence="1">
    <location>
        <begin position="1"/>
        <end position="121"/>
    </location>
</feature>
<dbReference type="OrthoDB" id="27934at2759"/>
<feature type="region of interest" description="Disordered" evidence="1">
    <location>
        <begin position="198"/>
        <end position="255"/>
    </location>
</feature>
<dbReference type="Gene3D" id="6.10.140.1020">
    <property type="match status" value="2"/>
</dbReference>
<comment type="caution">
    <text evidence="2">The sequence shown here is derived from an EMBL/GenBank/DDBJ whole genome shotgun (WGS) entry which is preliminary data.</text>
</comment>
<accession>A0A8H6U601</accession>
<dbReference type="AlphaFoldDB" id="A0A8H6U601"/>
<proteinExistence type="predicted"/>
<evidence type="ECO:0000256" key="1">
    <source>
        <dbReference type="SAM" id="MobiDB-lite"/>
    </source>
</evidence>
<feature type="compositionally biased region" description="Low complexity" evidence="1">
    <location>
        <begin position="109"/>
        <end position="121"/>
    </location>
</feature>
<protein>
    <submittedName>
        <fullName evidence="2">DNA repair protein dds20 mei5</fullName>
    </submittedName>
</protein>
<dbReference type="GO" id="GO:0006310">
    <property type="term" value="P:DNA recombination"/>
    <property type="evidence" value="ECO:0007669"/>
    <property type="project" value="TreeGrafter"/>
</dbReference>
<feature type="compositionally biased region" description="Acidic residues" evidence="1">
    <location>
        <begin position="231"/>
        <end position="249"/>
    </location>
</feature>
<dbReference type="Proteomes" id="UP000639643">
    <property type="component" value="Unassembled WGS sequence"/>
</dbReference>
<feature type="compositionally biased region" description="Basic and acidic residues" evidence="1">
    <location>
        <begin position="198"/>
        <end position="214"/>
    </location>
</feature>
<evidence type="ECO:0000313" key="3">
    <source>
        <dbReference type="Proteomes" id="UP000639643"/>
    </source>
</evidence>
<dbReference type="EMBL" id="WIGM01000081">
    <property type="protein sequence ID" value="KAF6841903.1"/>
    <property type="molecule type" value="Genomic_DNA"/>
</dbReference>
<evidence type="ECO:0000313" key="2">
    <source>
        <dbReference type="EMBL" id="KAF6841903.1"/>
    </source>
</evidence>
<organism evidence="2 3">
    <name type="scientific">Colletotrichum musicola</name>
    <dbReference type="NCBI Taxonomy" id="2175873"/>
    <lineage>
        <taxon>Eukaryota</taxon>
        <taxon>Fungi</taxon>
        <taxon>Dikarya</taxon>
        <taxon>Ascomycota</taxon>
        <taxon>Pezizomycotina</taxon>
        <taxon>Sordariomycetes</taxon>
        <taxon>Hypocreomycetidae</taxon>
        <taxon>Glomerellales</taxon>
        <taxon>Glomerellaceae</taxon>
        <taxon>Colletotrichum</taxon>
        <taxon>Colletotrichum orchidearum species complex</taxon>
    </lineage>
</organism>
<gene>
    <name evidence="2" type="ORF">CMUS01_03390</name>
</gene>
<feature type="compositionally biased region" description="Basic and acidic residues" evidence="1">
    <location>
        <begin position="30"/>
        <end position="39"/>
    </location>
</feature>
<feature type="compositionally biased region" description="Polar residues" evidence="1">
    <location>
        <begin position="40"/>
        <end position="51"/>
    </location>
</feature>
<reference evidence="2" key="1">
    <citation type="journal article" date="2020" name="Phytopathology">
        <title>Genome Sequence Resources of Colletotrichum truncatum, C. plurivorum, C. musicola, and C. sojae: Four Species Pathogenic to Soybean (Glycine max).</title>
        <authorList>
            <person name="Rogerio F."/>
            <person name="Boufleur T.R."/>
            <person name="Ciampi-Guillardi M."/>
            <person name="Sukno S.A."/>
            <person name="Thon M.R."/>
            <person name="Massola Junior N.S."/>
            <person name="Baroncelli R."/>
        </authorList>
    </citation>
    <scope>NUCLEOTIDE SEQUENCE</scope>
    <source>
        <strain evidence="2">LFN0074</strain>
    </source>
</reference>
<keyword evidence="3" id="KW-1185">Reference proteome</keyword>
<name>A0A8H6U601_9PEZI</name>
<dbReference type="PANTHER" id="PTHR28527:SF1">
    <property type="entry name" value="SWI5-DEPENDENT RECOMBINATION DNA REPAIR PROTEIN 1"/>
    <property type="match status" value="1"/>
</dbReference>
<dbReference type="PANTHER" id="PTHR28527">
    <property type="entry name" value="MATING-TYPE SWITCHING PROTEIN SWI2-RELATED"/>
    <property type="match status" value="1"/>
</dbReference>